<dbReference type="CDD" id="cd00130">
    <property type="entry name" value="PAS"/>
    <property type="match status" value="1"/>
</dbReference>
<dbReference type="eggNOG" id="COG3447">
    <property type="taxonomic scope" value="Bacteria"/>
</dbReference>
<dbReference type="eggNOG" id="COG5002">
    <property type="taxonomic scope" value="Bacteria"/>
</dbReference>
<keyword evidence="11 12" id="KW-0472">Membrane</keyword>
<evidence type="ECO:0000313" key="18">
    <source>
        <dbReference type="Proteomes" id="UP000000238"/>
    </source>
</evidence>
<dbReference type="InterPro" id="IPR036097">
    <property type="entry name" value="HisK_dim/P_sf"/>
</dbReference>
<dbReference type="FunFam" id="1.10.287.130:FF:000001">
    <property type="entry name" value="Two-component sensor histidine kinase"/>
    <property type="match status" value="1"/>
</dbReference>
<evidence type="ECO:0000256" key="1">
    <source>
        <dbReference type="ARBA" id="ARBA00000085"/>
    </source>
</evidence>
<evidence type="ECO:0000256" key="11">
    <source>
        <dbReference type="ARBA" id="ARBA00023136"/>
    </source>
</evidence>
<evidence type="ECO:0000256" key="10">
    <source>
        <dbReference type="ARBA" id="ARBA00023012"/>
    </source>
</evidence>
<dbReference type="FunFam" id="3.30.565.10:FF:000006">
    <property type="entry name" value="Sensor histidine kinase WalK"/>
    <property type="match status" value="1"/>
</dbReference>
<feature type="domain" description="PI-PLC Y-box" evidence="13">
    <location>
        <begin position="229"/>
        <end position="274"/>
    </location>
</feature>
<dbReference type="HOGENOM" id="CLU_000445_114_62_6"/>
<dbReference type="GO" id="GO:0006355">
    <property type="term" value="P:regulation of DNA-templated transcription"/>
    <property type="evidence" value="ECO:0007669"/>
    <property type="project" value="InterPro"/>
</dbReference>
<dbReference type="InterPro" id="IPR003594">
    <property type="entry name" value="HATPase_dom"/>
</dbReference>
<dbReference type="GO" id="GO:0005886">
    <property type="term" value="C:plasma membrane"/>
    <property type="evidence" value="ECO:0007669"/>
    <property type="project" value="UniProtKB-SubCell"/>
</dbReference>
<dbReference type="GO" id="GO:0009927">
    <property type="term" value="F:histidine phosphotransfer kinase activity"/>
    <property type="evidence" value="ECO:0007669"/>
    <property type="project" value="TreeGrafter"/>
</dbReference>
<keyword evidence="9 12" id="KW-1133">Transmembrane helix</keyword>
<dbReference type="SMART" id="SM00091">
    <property type="entry name" value="PAS"/>
    <property type="match status" value="1"/>
</dbReference>
<dbReference type="AlphaFoldDB" id="Q2SK17"/>
<accession>Q2SK17</accession>
<dbReference type="SUPFAM" id="SSF55874">
    <property type="entry name" value="ATPase domain of HSP90 chaperone/DNA topoisomerase II/histidine kinase"/>
    <property type="match status" value="1"/>
</dbReference>
<feature type="domain" description="Histidine kinase" evidence="14">
    <location>
        <begin position="685"/>
        <end position="905"/>
    </location>
</feature>
<dbReference type="GO" id="GO:0000155">
    <property type="term" value="F:phosphorelay sensor kinase activity"/>
    <property type="evidence" value="ECO:0007669"/>
    <property type="project" value="InterPro"/>
</dbReference>
<dbReference type="PROSITE" id="PS50109">
    <property type="entry name" value="HIS_KIN"/>
    <property type="match status" value="1"/>
</dbReference>
<dbReference type="InterPro" id="IPR013767">
    <property type="entry name" value="PAS_fold"/>
</dbReference>
<dbReference type="PROSITE" id="PS50839">
    <property type="entry name" value="CHASE"/>
    <property type="match status" value="1"/>
</dbReference>
<evidence type="ECO:0000256" key="5">
    <source>
        <dbReference type="ARBA" id="ARBA00022553"/>
    </source>
</evidence>
<comment type="catalytic activity">
    <reaction evidence="1">
        <text>ATP + protein L-histidine = ADP + protein N-phospho-L-histidine.</text>
        <dbReference type="EC" id="2.7.13.3"/>
    </reaction>
</comment>
<proteinExistence type="predicted"/>
<evidence type="ECO:0000259" key="15">
    <source>
        <dbReference type="PROSITE" id="PS50112"/>
    </source>
</evidence>
<dbReference type="SUPFAM" id="SSF55785">
    <property type="entry name" value="PYP-like sensor domain (PAS domain)"/>
    <property type="match status" value="1"/>
</dbReference>
<dbReference type="Pfam" id="PF05231">
    <property type="entry name" value="MASE1"/>
    <property type="match status" value="1"/>
</dbReference>
<gene>
    <name evidence="17" type="ordered locus">HCH_02179</name>
</gene>
<dbReference type="Gene3D" id="1.10.287.130">
    <property type="match status" value="1"/>
</dbReference>
<feature type="transmembrane region" description="Helical" evidence="12">
    <location>
        <begin position="40"/>
        <end position="65"/>
    </location>
</feature>
<dbReference type="Proteomes" id="UP000000238">
    <property type="component" value="Chromosome"/>
</dbReference>
<organism evidence="17 18">
    <name type="scientific">Hahella chejuensis (strain KCTC 2396)</name>
    <dbReference type="NCBI Taxonomy" id="349521"/>
    <lineage>
        <taxon>Bacteria</taxon>
        <taxon>Pseudomonadati</taxon>
        <taxon>Pseudomonadota</taxon>
        <taxon>Gammaproteobacteria</taxon>
        <taxon>Oceanospirillales</taxon>
        <taxon>Hahellaceae</taxon>
        <taxon>Hahella</taxon>
    </lineage>
</organism>
<evidence type="ECO:0000256" key="6">
    <source>
        <dbReference type="ARBA" id="ARBA00022679"/>
    </source>
</evidence>
<dbReference type="SMART" id="SM00388">
    <property type="entry name" value="HisKA"/>
    <property type="match status" value="1"/>
</dbReference>
<dbReference type="Pfam" id="PF00512">
    <property type="entry name" value="HisKA"/>
    <property type="match status" value="1"/>
</dbReference>
<dbReference type="STRING" id="349521.HCH_02179"/>
<dbReference type="GO" id="GO:0004435">
    <property type="term" value="F:phosphatidylinositol-4,5-bisphosphate phospholipase C activity"/>
    <property type="evidence" value="ECO:0007669"/>
    <property type="project" value="InterPro"/>
</dbReference>
<dbReference type="EMBL" id="CP000155">
    <property type="protein sequence ID" value="ABC29007.1"/>
    <property type="molecule type" value="Genomic_DNA"/>
</dbReference>
<dbReference type="Gene3D" id="3.30.565.10">
    <property type="entry name" value="Histidine kinase-like ATPase, C-terminal domain"/>
    <property type="match status" value="1"/>
</dbReference>
<keyword evidence="10" id="KW-0902">Two-component regulatory system</keyword>
<dbReference type="InterPro" id="IPR042240">
    <property type="entry name" value="CHASE_sf"/>
</dbReference>
<dbReference type="RefSeq" id="WP_011396077.1">
    <property type="nucleotide sequence ID" value="NC_007645.1"/>
</dbReference>
<dbReference type="InterPro" id="IPR035965">
    <property type="entry name" value="PAS-like_dom_sf"/>
</dbReference>
<comment type="subcellular location">
    <subcellularLocation>
        <location evidence="2">Cell membrane</location>
        <topology evidence="2">Multi-pass membrane protein</topology>
    </subcellularLocation>
</comment>
<dbReference type="eggNOG" id="COG3614">
    <property type="taxonomic scope" value="Bacteria"/>
</dbReference>
<dbReference type="InterPro" id="IPR003661">
    <property type="entry name" value="HisK_dim/P_dom"/>
</dbReference>
<keyword evidence="6" id="KW-0808">Transferase</keyword>
<evidence type="ECO:0000256" key="2">
    <source>
        <dbReference type="ARBA" id="ARBA00004651"/>
    </source>
</evidence>
<dbReference type="SUPFAM" id="SSF47384">
    <property type="entry name" value="Homodimeric domain of signal transducing histidine kinase"/>
    <property type="match status" value="1"/>
</dbReference>
<dbReference type="InterPro" id="IPR036890">
    <property type="entry name" value="HATPase_C_sf"/>
</dbReference>
<evidence type="ECO:0000259" key="16">
    <source>
        <dbReference type="PROSITE" id="PS50839"/>
    </source>
</evidence>
<keyword evidence="4" id="KW-1003">Cell membrane</keyword>
<keyword evidence="18" id="KW-1185">Reference proteome</keyword>
<dbReference type="CDD" id="cd00082">
    <property type="entry name" value="HisKA"/>
    <property type="match status" value="1"/>
</dbReference>
<evidence type="ECO:0000256" key="4">
    <source>
        <dbReference type="ARBA" id="ARBA00022475"/>
    </source>
</evidence>
<feature type="transmembrane region" description="Helical" evidence="12">
    <location>
        <begin position="128"/>
        <end position="153"/>
    </location>
</feature>
<protein>
    <recommendedName>
        <fullName evidence="3">histidine kinase</fullName>
        <ecNumber evidence="3">2.7.13.3</ecNumber>
    </recommendedName>
</protein>
<dbReference type="CDD" id="cd16922">
    <property type="entry name" value="HATPase_EvgS-ArcB-TorS-like"/>
    <property type="match status" value="1"/>
</dbReference>
<dbReference type="SMART" id="SM00387">
    <property type="entry name" value="HATPase_c"/>
    <property type="match status" value="1"/>
</dbReference>
<dbReference type="PROSITE" id="PS50112">
    <property type="entry name" value="PAS"/>
    <property type="match status" value="1"/>
</dbReference>
<reference evidence="17 18" key="1">
    <citation type="journal article" date="2005" name="Nucleic Acids Res.">
        <title>Genomic blueprint of Hahella chejuensis, a marine microbe producing an algicidal agent.</title>
        <authorList>
            <person name="Jeong H."/>
            <person name="Yim J.H."/>
            <person name="Lee C."/>
            <person name="Choi S.-H."/>
            <person name="Park Y.K."/>
            <person name="Yoon S.H."/>
            <person name="Hur C.-G."/>
            <person name="Kang H.-Y."/>
            <person name="Kim D."/>
            <person name="Lee H.H."/>
            <person name="Park K.H."/>
            <person name="Park S.-H."/>
            <person name="Park H.-S."/>
            <person name="Lee H.K."/>
            <person name="Oh T.K."/>
            <person name="Kim J.F."/>
        </authorList>
    </citation>
    <scope>NUCLEOTIDE SEQUENCE [LARGE SCALE GENOMIC DNA]</scope>
    <source>
        <strain evidence="17 18">KCTC 2396</strain>
    </source>
</reference>
<keyword evidence="7 12" id="KW-0812">Transmembrane</keyword>
<feature type="transmembrane region" description="Helical" evidence="12">
    <location>
        <begin position="197"/>
        <end position="216"/>
    </location>
</feature>
<dbReference type="InterPro" id="IPR005467">
    <property type="entry name" value="His_kinase_dom"/>
</dbReference>
<dbReference type="PANTHER" id="PTHR43047">
    <property type="entry name" value="TWO-COMPONENT HISTIDINE PROTEIN KINASE"/>
    <property type="match status" value="1"/>
</dbReference>
<dbReference type="PRINTS" id="PR00344">
    <property type="entry name" value="BCTRLSENSOR"/>
</dbReference>
<evidence type="ECO:0000256" key="9">
    <source>
        <dbReference type="ARBA" id="ARBA00022989"/>
    </source>
</evidence>
<dbReference type="InterPro" id="IPR004358">
    <property type="entry name" value="Sig_transdc_His_kin-like_C"/>
</dbReference>
<dbReference type="Pfam" id="PF00989">
    <property type="entry name" value="PAS"/>
    <property type="match status" value="1"/>
</dbReference>
<feature type="domain" description="PAS" evidence="15">
    <location>
        <begin position="560"/>
        <end position="629"/>
    </location>
</feature>
<feature type="transmembrane region" description="Helical" evidence="12">
    <location>
        <begin position="6"/>
        <end position="28"/>
    </location>
</feature>
<dbReference type="SMART" id="SM01079">
    <property type="entry name" value="CHASE"/>
    <property type="match status" value="1"/>
</dbReference>
<evidence type="ECO:0000256" key="8">
    <source>
        <dbReference type="ARBA" id="ARBA00022777"/>
    </source>
</evidence>
<dbReference type="EC" id="2.7.13.3" evidence="3"/>
<feature type="domain" description="CHASE" evidence="16">
    <location>
        <begin position="259"/>
        <end position="440"/>
    </location>
</feature>
<evidence type="ECO:0000256" key="12">
    <source>
        <dbReference type="SAM" id="Phobius"/>
    </source>
</evidence>
<feature type="transmembrane region" description="Helical" evidence="12">
    <location>
        <begin position="165"/>
        <end position="185"/>
    </location>
</feature>
<name>Q2SK17_HAHCH</name>
<dbReference type="Gene3D" id="3.30.450.350">
    <property type="entry name" value="CHASE domain"/>
    <property type="match status" value="1"/>
</dbReference>
<dbReference type="OrthoDB" id="6110670at2"/>
<feature type="transmembrane region" description="Helical" evidence="12">
    <location>
        <begin position="85"/>
        <end position="108"/>
    </location>
</feature>
<evidence type="ECO:0000256" key="3">
    <source>
        <dbReference type="ARBA" id="ARBA00012438"/>
    </source>
</evidence>
<feature type="transmembrane region" description="Helical" evidence="12">
    <location>
        <begin position="519"/>
        <end position="539"/>
    </location>
</feature>
<dbReference type="NCBIfam" id="TIGR00229">
    <property type="entry name" value="sensory_box"/>
    <property type="match status" value="1"/>
</dbReference>
<dbReference type="PROSITE" id="PS50008">
    <property type="entry name" value="PIPLC_Y_DOMAIN"/>
    <property type="match status" value="1"/>
</dbReference>
<keyword evidence="8 17" id="KW-0418">Kinase</keyword>
<dbReference type="Gene3D" id="3.30.450.20">
    <property type="entry name" value="PAS domain"/>
    <property type="match status" value="1"/>
</dbReference>
<dbReference type="Pfam" id="PF03924">
    <property type="entry name" value="CHASE"/>
    <property type="match status" value="1"/>
</dbReference>
<evidence type="ECO:0000256" key="7">
    <source>
        <dbReference type="ARBA" id="ARBA00022692"/>
    </source>
</evidence>
<dbReference type="Pfam" id="PF02518">
    <property type="entry name" value="HATPase_c"/>
    <property type="match status" value="1"/>
</dbReference>
<evidence type="ECO:0000313" key="17">
    <source>
        <dbReference type="EMBL" id="ABC29007.1"/>
    </source>
</evidence>
<dbReference type="PANTHER" id="PTHR43047:SF72">
    <property type="entry name" value="OSMOSENSING HISTIDINE PROTEIN KINASE SLN1"/>
    <property type="match status" value="1"/>
</dbReference>
<keyword evidence="5" id="KW-0597">Phosphoprotein</keyword>
<evidence type="ECO:0000259" key="13">
    <source>
        <dbReference type="PROSITE" id="PS50008"/>
    </source>
</evidence>
<dbReference type="InterPro" id="IPR006189">
    <property type="entry name" value="CHASE_dom"/>
</dbReference>
<dbReference type="InterPro" id="IPR007895">
    <property type="entry name" value="MASE1"/>
</dbReference>
<dbReference type="GO" id="GO:0006629">
    <property type="term" value="P:lipid metabolic process"/>
    <property type="evidence" value="ECO:0007669"/>
    <property type="project" value="InterPro"/>
</dbReference>
<dbReference type="KEGG" id="hch:HCH_02179"/>
<evidence type="ECO:0000259" key="14">
    <source>
        <dbReference type="PROSITE" id="PS50109"/>
    </source>
</evidence>
<dbReference type="InterPro" id="IPR001711">
    <property type="entry name" value="PLipase_C_Pinositol-sp_Y"/>
</dbReference>
<sequence>MAKSHAVGTLLYNLLTALAYFATGRMGLWLTTDSTYVTAIWIPSGIALAAVLLGGYRLCAGVFLGSLVNNLSVTQGFPDAEIWPWQLFTFVAIAAGAALQASLGRYLVIRFANYPGPLAELPEIIRFLFFAGPASCLSNAVIGCSSLLLAGFIPVENYARSLGVWWIGDTIGVVVFTPLILVWGLQPRELWRKRRWAVTFSLLGTFFLATVAFLYAKSWEESSLRLRFFSEAQGYSAALNQSLEAHLDVARAIERNLPAGARIDRSSFEKAVFWALERYPGFQAMSWNPYLRSYEREAFEVGLQQDYGADMGVVIRRDGELRRSPEKPIYLPVRYIFPLEGNRRALGFDVSSNPSRLTAIADARESRKPVMTGPVHLVQHPLDNMGALVFYPHFLNGGRHIGSTPSPNQADEEGEDADYPEGFLVAVFRIHSLLKHFIDLLHMDGYHITLADVTEERFMMHEMTIDGGKITMSPTISEEEVSNRPYRWEHKFTVLNREWDLDIAPTRSNIAANTSINAWIVYVLGLLFTGVSGMVSLFFSGRTLALEALVSERTAELKHSEQRLRAIYEHTPDGMLTVTEEGNITAVNPAVENLFGYACSNLAGLNIRVLIPDYQASTVESSQESVALNTGPGYLQGLRRNGQDFPLELQTVCLSQTTPASYLCIVRDVTERAEAERIKDEFISTISHELRTPLTAINGSLALLDAKVAMAAPDKQAQMIGIARRNTDRLLNLVNAILDLKKMASGEMTLQLSHFNLAQLVSDVLALNQGLAHNADVSFSLQIPSDCVIVVEADEERLTQVLTNLISNAAKFSPPHTEIVVSVTLEDSIARVSVTDKGPGVPPEFLNRIFGRFAQADSSNTRNKSGTGLGLNISKAIIERHGGKIGFHNNPGGGCTFYFELPAHV</sequence>
<dbReference type="InterPro" id="IPR000014">
    <property type="entry name" value="PAS"/>
</dbReference>